<dbReference type="GO" id="GO:0016020">
    <property type="term" value="C:membrane"/>
    <property type="evidence" value="ECO:0007669"/>
    <property type="project" value="UniProtKB-SubCell"/>
</dbReference>
<organism evidence="7 8">
    <name type="scientific">Anser cygnoides</name>
    <name type="common">Swan goose</name>
    <dbReference type="NCBI Taxonomy" id="8845"/>
    <lineage>
        <taxon>Eukaryota</taxon>
        <taxon>Metazoa</taxon>
        <taxon>Chordata</taxon>
        <taxon>Craniata</taxon>
        <taxon>Vertebrata</taxon>
        <taxon>Euteleostomi</taxon>
        <taxon>Archelosauria</taxon>
        <taxon>Archosauria</taxon>
        <taxon>Dinosauria</taxon>
        <taxon>Saurischia</taxon>
        <taxon>Theropoda</taxon>
        <taxon>Coelurosauria</taxon>
        <taxon>Aves</taxon>
        <taxon>Neognathae</taxon>
        <taxon>Galloanserae</taxon>
        <taxon>Anseriformes</taxon>
        <taxon>Anatidae</taxon>
        <taxon>Anserinae</taxon>
        <taxon>Anser</taxon>
    </lineage>
</organism>
<dbReference type="InterPro" id="IPR015631">
    <property type="entry name" value="CD2/SLAM_rcpt"/>
</dbReference>
<dbReference type="InterPro" id="IPR036179">
    <property type="entry name" value="Ig-like_dom_sf"/>
</dbReference>
<feature type="compositionally biased region" description="Gly residues" evidence="5">
    <location>
        <begin position="116"/>
        <end position="129"/>
    </location>
</feature>
<sequence length="511" mass="56203">MLSLFEFSEWAFEQLPAKETPRSPSWFLFYFLAFPQLRNKGHLWSPPWGSAKVTARSLEPHQGSDFRAVGFSLSPLTPDRDHAASSAPSRPGHPPSRFLGAGVSPGAATTQRPSGEGQGRRGVPGGGRPGRAVVADISVCSPPLLGGRAAMKLVALRGLEKLLVVCSLLAHIYCEEEVFGISGENFTFPVKSDKKINEAIWTKNKDKVAEWEGQGEPTYFNFLQGRSLLNKESGNLTIFKLKNSDNGTYTLELIFNDRRSDFLTFRLTVLAPPSEPQIGCNLSDDNVMLTCTANFQKPLNYSWKITGIATTFSVQDVVIHKGDVDTGGKAACFIEYFEMKKSSEIALSQCFPTYQGYGYQKRSRPGLITAFLVCPAFVGTGLLLYMFKRKRAKSGTGGADQRSTPGDHHLLGHHSADGEEEKTEVNGGGRPGNDNIAASMQPSDIEEEETEAGKECDGALKQGNTMGELILHMAFGSLKHTSMFSVQRFPFPCWPRQTCCLRNSKCWWVNH</sequence>
<evidence type="ECO:0000256" key="2">
    <source>
        <dbReference type="ARBA" id="ARBA00022729"/>
    </source>
</evidence>
<dbReference type="InterPro" id="IPR013783">
    <property type="entry name" value="Ig-like_fold"/>
</dbReference>
<evidence type="ECO:0000256" key="1">
    <source>
        <dbReference type="ARBA" id="ARBA00004370"/>
    </source>
</evidence>
<evidence type="ECO:0008006" key="9">
    <source>
        <dbReference type="Google" id="ProtNLM"/>
    </source>
</evidence>
<keyword evidence="6" id="KW-0812">Transmembrane</keyword>
<dbReference type="SUPFAM" id="SSF48726">
    <property type="entry name" value="Immunoglobulin"/>
    <property type="match status" value="1"/>
</dbReference>
<comment type="subcellular location">
    <subcellularLocation>
        <location evidence="1">Membrane</location>
    </subcellularLocation>
</comment>
<evidence type="ECO:0000313" key="8">
    <source>
        <dbReference type="Proteomes" id="UP000694521"/>
    </source>
</evidence>
<evidence type="ECO:0000256" key="3">
    <source>
        <dbReference type="ARBA" id="ARBA00023136"/>
    </source>
</evidence>
<proteinExistence type="predicted"/>
<feature type="region of interest" description="Disordered" evidence="5">
    <location>
        <begin position="395"/>
        <end position="437"/>
    </location>
</feature>
<keyword evidence="6" id="KW-1133">Transmembrane helix</keyword>
<reference evidence="7" key="1">
    <citation type="submission" date="2025-08" db="UniProtKB">
        <authorList>
            <consortium name="Ensembl"/>
        </authorList>
    </citation>
    <scope>IDENTIFICATION</scope>
</reference>
<accession>A0A8B9E9D0</accession>
<keyword evidence="2" id="KW-0732">Signal</keyword>
<feature type="region of interest" description="Disordered" evidence="5">
    <location>
        <begin position="79"/>
        <end position="129"/>
    </location>
</feature>
<dbReference type="CDD" id="cd05775">
    <property type="entry name" value="IgV_CD2_like_N"/>
    <property type="match status" value="1"/>
</dbReference>
<feature type="compositionally biased region" description="Basic and acidic residues" evidence="5">
    <location>
        <begin position="405"/>
        <end position="417"/>
    </location>
</feature>
<keyword evidence="8" id="KW-1185">Reference proteome</keyword>
<dbReference type="GO" id="GO:0005102">
    <property type="term" value="F:signaling receptor binding"/>
    <property type="evidence" value="ECO:0007669"/>
    <property type="project" value="TreeGrafter"/>
</dbReference>
<feature type="transmembrane region" description="Helical" evidence="6">
    <location>
        <begin position="367"/>
        <end position="387"/>
    </location>
</feature>
<evidence type="ECO:0000256" key="4">
    <source>
        <dbReference type="ARBA" id="ARBA00023180"/>
    </source>
</evidence>
<dbReference type="Proteomes" id="UP000694521">
    <property type="component" value="Unplaced"/>
</dbReference>
<dbReference type="PANTHER" id="PTHR12080">
    <property type="entry name" value="SIGNALING LYMPHOCYTIC ACTIVATION MOLECULE"/>
    <property type="match status" value="1"/>
</dbReference>
<reference evidence="7" key="2">
    <citation type="submission" date="2025-09" db="UniProtKB">
        <authorList>
            <consortium name="Ensembl"/>
        </authorList>
    </citation>
    <scope>IDENTIFICATION</scope>
</reference>
<name>A0A8B9E9D0_ANSCY</name>
<evidence type="ECO:0000313" key="7">
    <source>
        <dbReference type="Ensembl" id="ENSACDP00005016376.1"/>
    </source>
</evidence>
<dbReference type="AlphaFoldDB" id="A0A8B9E9D0"/>
<keyword evidence="3 6" id="KW-0472">Membrane</keyword>
<dbReference type="Gene3D" id="2.60.40.10">
    <property type="entry name" value="Immunoglobulins"/>
    <property type="match status" value="1"/>
</dbReference>
<dbReference type="GO" id="GO:0009986">
    <property type="term" value="C:cell surface"/>
    <property type="evidence" value="ECO:0007669"/>
    <property type="project" value="TreeGrafter"/>
</dbReference>
<evidence type="ECO:0000256" key="6">
    <source>
        <dbReference type="SAM" id="Phobius"/>
    </source>
</evidence>
<dbReference type="PANTHER" id="PTHR12080:SF55">
    <property type="entry name" value="LYMPHOCYTE FUNCTION-ASSOCIATED ANTIGEN 3"/>
    <property type="match status" value="1"/>
</dbReference>
<keyword evidence="4" id="KW-0325">Glycoprotein</keyword>
<protein>
    <recommendedName>
        <fullName evidence="9">Lymphocyte function-associated antigen 3</fullName>
    </recommendedName>
</protein>
<evidence type="ECO:0000256" key="5">
    <source>
        <dbReference type="SAM" id="MobiDB-lite"/>
    </source>
</evidence>
<dbReference type="Ensembl" id="ENSACDT00005019695.1">
    <property type="protein sequence ID" value="ENSACDP00005016376.1"/>
    <property type="gene ID" value="ENSACDG00005011988.1"/>
</dbReference>